<sequence length="297" mass="31199">MKSIIQPTTCTLLDSVSEPKIAAQPYSMLDSAPPVTSLNLFERLALNEVAPAPNVQVPYLARSELGPDTDGDCNEAPVGRVALAVDLLPQNKAQNVSVVLEAGPDLVMPGSYRSASVAHFDEALISVSHYRLMPPRSGCSHPVVIKHPADAVFDESSAAISSLNQHVALANQHGKSPSSAQLALVCHQERHVASFAEVLRCGLVVDAIEDLLGAATDAVSSGLPTEAEVEDDPAVDSSYSPHDALYVHHVKAQALDVNLGLTPNSITLSSKYSLDAAGLVGHDTISPRSLLAAVREG</sequence>
<keyword evidence="2" id="KW-1185">Reference proteome</keyword>
<evidence type="ECO:0000313" key="2">
    <source>
        <dbReference type="Proteomes" id="UP001279734"/>
    </source>
</evidence>
<reference evidence="1" key="1">
    <citation type="submission" date="2023-05" db="EMBL/GenBank/DDBJ databases">
        <title>Nepenthes gracilis genome sequencing.</title>
        <authorList>
            <person name="Fukushima K."/>
        </authorList>
    </citation>
    <scope>NUCLEOTIDE SEQUENCE</scope>
    <source>
        <strain evidence="1">SING2019-196</strain>
    </source>
</reference>
<dbReference type="AlphaFoldDB" id="A0AAD3P7J0"/>
<organism evidence="1 2">
    <name type="scientific">Nepenthes gracilis</name>
    <name type="common">Slender pitcher plant</name>
    <dbReference type="NCBI Taxonomy" id="150966"/>
    <lineage>
        <taxon>Eukaryota</taxon>
        <taxon>Viridiplantae</taxon>
        <taxon>Streptophyta</taxon>
        <taxon>Embryophyta</taxon>
        <taxon>Tracheophyta</taxon>
        <taxon>Spermatophyta</taxon>
        <taxon>Magnoliopsida</taxon>
        <taxon>eudicotyledons</taxon>
        <taxon>Gunneridae</taxon>
        <taxon>Pentapetalae</taxon>
        <taxon>Caryophyllales</taxon>
        <taxon>Nepenthaceae</taxon>
        <taxon>Nepenthes</taxon>
    </lineage>
</organism>
<name>A0AAD3P7J0_NEPGR</name>
<gene>
    <name evidence="1" type="ORF">Nepgr_002815</name>
</gene>
<accession>A0AAD3P7J0</accession>
<dbReference type="Proteomes" id="UP001279734">
    <property type="component" value="Unassembled WGS sequence"/>
</dbReference>
<protein>
    <submittedName>
        <fullName evidence="1">Uncharacterized protein</fullName>
    </submittedName>
</protein>
<comment type="caution">
    <text evidence="1">The sequence shown here is derived from an EMBL/GenBank/DDBJ whole genome shotgun (WGS) entry which is preliminary data.</text>
</comment>
<proteinExistence type="predicted"/>
<dbReference type="EMBL" id="BSYO01000002">
    <property type="protein sequence ID" value="GMH00976.1"/>
    <property type="molecule type" value="Genomic_DNA"/>
</dbReference>
<evidence type="ECO:0000313" key="1">
    <source>
        <dbReference type="EMBL" id="GMH00976.1"/>
    </source>
</evidence>